<dbReference type="SUPFAM" id="SSF63380">
    <property type="entry name" value="Riboflavin synthase domain-like"/>
    <property type="match status" value="1"/>
</dbReference>
<evidence type="ECO:0000256" key="9">
    <source>
        <dbReference type="ARBA" id="ARBA00023004"/>
    </source>
</evidence>
<dbReference type="InterPro" id="IPR008333">
    <property type="entry name" value="Cbr1-like_FAD-bd_dom"/>
</dbReference>
<evidence type="ECO:0000256" key="12">
    <source>
        <dbReference type="ARBA" id="ARBA00048649"/>
    </source>
</evidence>
<dbReference type="InterPro" id="IPR009050">
    <property type="entry name" value="Globin-like_sf"/>
</dbReference>
<dbReference type="CDD" id="cd06187">
    <property type="entry name" value="O2ase_reductase_like"/>
    <property type="match status" value="1"/>
</dbReference>
<evidence type="ECO:0000259" key="17">
    <source>
        <dbReference type="PROSITE" id="PS51384"/>
    </source>
</evidence>
<dbReference type="Proteomes" id="UP001592528">
    <property type="component" value="Unassembled WGS sequence"/>
</dbReference>
<evidence type="ECO:0000256" key="15">
    <source>
        <dbReference type="SAM" id="MobiDB-lite"/>
    </source>
</evidence>
<dbReference type="InterPro" id="IPR017927">
    <property type="entry name" value="FAD-bd_FR_type"/>
</dbReference>
<evidence type="ECO:0000313" key="19">
    <source>
        <dbReference type="Proteomes" id="UP001592528"/>
    </source>
</evidence>
<keyword evidence="19" id="KW-1185">Reference proteome</keyword>
<dbReference type="PANTHER" id="PTHR43396">
    <property type="entry name" value="FLAVOHEMOPROTEIN"/>
    <property type="match status" value="1"/>
</dbReference>
<dbReference type="Pfam" id="PF00175">
    <property type="entry name" value="NAD_binding_1"/>
    <property type="match status" value="1"/>
</dbReference>
<evidence type="ECO:0000256" key="14">
    <source>
        <dbReference type="RuleBase" id="RU000356"/>
    </source>
</evidence>
<keyword evidence="4 14" id="KW-0349">Heme</keyword>
<dbReference type="InterPro" id="IPR012292">
    <property type="entry name" value="Globin/Proto"/>
</dbReference>
<dbReference type="Gene3D" id="2.40.30.10">
    <property type="entry name" value="Translation factors"/>
    <property type="match status" value="1"/>
</dbReference>
<dbReference type="PANTHER" id="PTHR43396:SF3">
    <property type="entry name" value="FLAVOHEMOPROTEIN"/>
    <property type="match status" value="1"/>
</dbReference>
<keyword evidence="11" id="KW-0520">NAD</keyword>
<feature type="domain" description="Globin" evidence="16">
    <location>
        <begin position="56"/>
        <end position="190"/>
    </location>
</feature>
<dbReference type="PROSITE" id="PS01033">
    <property type="entry name" value="GLOBIN"/>
    <property type="match status" value="1"/>
</dbReference>
<dbReference type="Pfam" id="PF00042">
    <property type="entry name" value="Globin"/>
    <property type="match status" value="1"/>
</dbReference>
<evidence type="ECO:0000256" key="5">
    <source>
        <dbReference type="ARBA" id="ARBA00022621"/>
    </source>
</evidence>
<dbReference type="RefSeq" id="WP_232242243.1">
    <property type="nucleotide sequence ID" value="NZ_JBHEZZ010000003.1"/>
</dbReference>
<keyword evidence="7" id="KW-0479">Metal-binding</keyword>
<dbReference type="EC" id="1.14.12.17" evidence="3"/>
<keyword evidence="10" id="KW-0411">Iron-sulfur</keyword>
<dbReference type="CDD" id="cd19753">
    <property type="entry name" value="Mb-like_oxidoreductase"/>
    <property type="match status" value="1"/>
</dbReference>
<keyword evidence="5 14" id="KW-0561">Oxygen transport</keyword>
<dbReference type="Pfam" id="PF00970">
    <property type="entry name" value="FAD_binding_6"/>
    <property type="match status" value="1"/>
</dbReference>
<dbReference type="SUPFAM" id="SSF52343">
    <property type="entry name" value="Ferredoxin reductase-like, C-terminal NADP-linked domain"/>
    <property type="match status" value="1"/>
</dbReference>
<feature type="domain" description="FAD-binding FR-type" evidence="17">
    <location>
        <begin position="197"/>
        <end position="297"/>
    </location>
</feature>
<dbReference type="InterPro" id="IPR001433">
    <property type="entry name" value="OxRdtase_FAD/NAD-bd"/>
</dbReference>
<feature type="compositionally biased region" description="Low complexity" evidence="15">
    <location>
        <begin position="22"/>
        <end position="54"/>
    </location>
</feature>
<evidence type="ECO:0000256" key="1">
    <source>
        <dbReference type="ARBA" id="ARBA00001970"/>
    </source>
</evidence>
<comment type="catalytic activity">
    <reaction evidence="13">
        <text>2 nitric oxide + NADPH + 2 O2 = 2 nitrate + NADP(+) + H(+)</text>
        <dbReference type="Rhea" id="RHEA:19465"/>
        <dbReference type="ChEBI" id="CHEBI:15378"/>
        <dbReference type="ChEBI" id="CHEBI:15379"/>
        <dbReference type="ChEBI" id="CHEBI:16480"/>
        <dbReference type="ChEBI" id="CHEBI:17632"/>
        <dbReference type="ChEBI" id="CHEBI:57783"/>
        <dbReference type="ChEBI" id="CHEBI:58349"/>
        <dbReference type="EC" id="1.14.12.17"/>
    </reaction>
</comment>
<evidence type="ECO:0000256" key="6">
    <source>
        <dbReference type="ARBA" id="ARBA00022714"/>
    </source>
</evidence>
<evidence type="ECO:0000256" key="7">
    <source>
        <dbReference type="ARBA" id="ARBA00022723"/>
    </source>
</evidence>
<organism evidence="18 19">
    <name type="scientific">Streptacidiphilus cavernicola</name>
    <dbReference type="NCBI Taxonomy" id="3342716"/>
    <lineage>
        <taxon>Bacteria</taxon>
        <taxon>Bacillati</taxon>
        <taxon>Actinomycetota</taxon>
        <taxon>Actinomycetes</taxon>
        <taxon>Kitasatosporales</taxon>
        <taxon>Streptomycetaceae</taxon>
        <taxon>Streptacidiphilus</taxon>
    </lineage>
</organism>
<gene>
    <name evidence="18" type="ORF">ACEZDJ_07440</name>
</gene>
<name>A0ABV6UI59_9ACTN</name>
<dbReference type="Gene3D" id="1.10.490.10">
    <property type="entry name" value="Globins"/>
    <property type="match status" value="1"/>
</dbReference>
<comment type="similarity">
    <text evidence="14">Belongs to the globin family.</text>
</comment>
<keyword evidence="9" id="KW-0408">Iron</keyword>
<evidence type="ECO:0000256" key="8">
    <source>
        <dbReference type="ARBA" id="ARBA00022857"/>
    </source>
</evidence>
<comment type="similarity">
    <text evidence="2">In the C-terminal section; belongs to the flavoprotein pyridine nucleotide cytochrome reductase family.</text>
</comment>
<dbReference type="SUPFAM" id="SSF46458">
    <property type="entry name" value="Globin-like"/>
    <property type="match status" value="1"/>
</dbReference>
<dbReference type="EMBL" id="JBHEZZ010000003">
    <property type="protein sequence ID" value="MFC1401117.1"/>
    <property type="molecule type" value="Genomic_DNA"/>
</dbReference>
<accession>A0ABV6UI59</accession>
<sequence length="445" mass="48154">MRLSGLRSTLQDRRTPVPPSAPSTVPSSAPSSVPRQARVPAPGHPSAAPAASASDPLTPQQIALLRASVAAVSPQAGELTVYFYAILFARYPAVRELFPVDLDVQRDRLLRGLLRIVDLVDDPDNLVRFCTHLGRDHRKFGALSGHYPAVGECLLASLERYAGPAWTPELAQIWTTAYGLVAQVMSKAAEDDALLGPAVWYAEITRHVHRGHGIAEITVQPETPYPYLAGQYASMETPWAPRAWRYYSPAHAPRPDGSLTFHVRAVHGGQVSPALVEQAAAGDMVRLGPAQGGMTLDPDSGRPLVCVAGGTGLAPIRALVEHAARTGSERQTNVFVGARTAMQLYGLDDMLRMSQRHHWLSVRAAVSDERIAGLEGTLPQVLAEFGPWYRHEAYLSGPVDMVTQAAYTLLRQGVPQQRIHHDPFDVPALEAALLPRRMAAHLAAG</sequence>
<dbReference type="PROSITE" id="PS51384">
    <property type="entry name" value="FAD_FR"/>
    <property type="match status" value="1"/>
</dbReference>
<evidence type="ECO:0000256" key="2">
    <source>
        <dbReference type="ARBA" id="ARBA00006401"/>
    </source>
</evidence>
<comment type="caution">
    <text evidence="18">The sequence shown here is derived from an EMBL/GenBank/DDBJ whole genome shotgun (WGS) entry which is preliminary data.</text>
</comment>
<evidence type="ECO:0000256" key="13">
    <source>
        <dbReference type="ARBA" id="ARBA00049433"/>
    </source>
</evidence>
<keyword evidence="8" id="KW-0521">NADP</keyword>
<evidence type="ECO:0000259" key="16">
    <source>
        <dbReference type="PROSITE" id="PS01033"/>
    </source>
</evidence>
<dbReference type="PRINTS" id="PR00410">
    <property type="entry name" value="PHEHYDRXLASE"/>
</dbReference>
<proteinExistence type="inferred from homology"/>
<dbReference type="Gene3D" id="3.40.50.80">
    <property type="entry name" value="Nucleotide-binding domain of ferredoxin-NADP reductase (FNR) module"/>
    <property type="match status" value="1"/>
</dbReference>
<dbReference type="InterPro" id="IPR000971">
    <property type="entry name" value="Globin"/>
</dbReference>
<keyword evidence="6" id="KW-0001">2Fe-2S</keyword>
<feature type="region of interest" description="Disordered" evidence="15">
    <location>
        <begin position="1"/>
        <end position="54"/>
    </location>
</feature>
<evidence type="ECO:0000313" key="18">
    <source>
        <dbReference type="EMBL" id="MFC1401117.1"/>
    </source>
</evidence>
<dbReference type="InterPro" id="IPR017938">
    <property type="entry name" value="Riboflavin_synthase-like_b-brl"/>
</dbReference>
<reference evidence="18 19" key="1">
    <citation type="submission" date="2024-09" db="EMBL/GenBank/DDBJ databases">
        <authorList>
            <person name="Lee S.D."/>
        </authorList>
    </citation>
    <scope>NUCLEOTIDE SEQUENCE [LARGE SCALE GENOMIC DNA]</scope>
    <source>
        <strain evidence="18 19">N1-5</strain>
    </source>
</reference>
<dbReference type="InterPro" id="IPR039261">
    <property type="entry name" value="FNR_nucleotide-bd"/>
</dbReference>
<evidence type="ECO:0000256" key="3">
    <source>
        <dbReference type="ARBA" id="ARBA00012229"/>
    </source>
</evidence>
<comment type="catalytic activity">
    <reaction evidence="12">
        <text>2 nitric oxide + NADH + 2 O2 = 2 nitrate + NAD(+) + H(+)</text>
        <dbReference type="Rhea" id="RHEA:19469"/>
        <dbReference type="ChEBI" id="CHEBI:15378"/>
        <dbReference type="ChEBI" id="CHEBI:15379"/>
        <dbReference type="ChEBI" id="CHEBI:16480"/>
        <dbReference type="ChEBI" id="CHEBI:17632"/>
        <dbReference type="ChEBI" id="CHEBI:57540"/>
        <dbReference type="ChEBI" id="CHEBI:57945"/>
        <dbReference type="EC" id="1.14.12.17"/>
    </reaction>
</comment>
<evidence type="ECO:0000256" key="10">
    <source>
        <dbReference type="ARBA" id="ARBA00023014"/>
    </source>
</evidence>
<evidence type="ECO:0000256" key="4">
    <source>
        <dbReference type="ARBA" id="ARBA00022617"/>
    </source>
</evidence>
<keyword evidence="14" id="KW-0813">Transport</keyword>
<evidence type="ECO:0000256" key="11">
    <source>
        <dbReference type="ARBA" id="ARBA00023027"/>
    </source>
</evidence>
<comment type="cofactor">
    <cofactor evidence="1">
        <name>heme b</name>
        <dbReference type="ChEBI" id="CHEBI:60344"/>
    </cofactor>
</comment>
<protein>
    <recommendedName>
        <fullName evidence="3">nitric oxide dioxygenase</fullName>
        <ecNumber evidence="3">1.14.12.17</ecNumber>
    </recommendedName>
</protein>